<proteinExistence type="predicted"/>
<organism evidence="2 3">
    <name type="scientific">Puccinia striiformis f. sp. tritici PST-78</name>
    <dbReference type="NCBI Taxonomy" id="1165861"/>
    <lineage>
        <taxon>Eukaryota</taxon>
        <taxon>Fungi</taxon>
        <taxon>Dikarya</taxon>
        <taxon>Basidiomycota</taxon>
        <taxon>Pucciniomycotina</taxon>
        <taxon>Pucciniomycetes</taxon>
        <taxon>Pucciniales</taxon>
        <taxon>Pucciniaceae</taxon>
        <taxon>Puccinia</taxon>
    </lineage>
</organism>
<evidence type="ECO:0000313" key="3">
    <source>
        <dbReference type="Proteomes" id="UP000054564"/>
    </source>
</evidence>
<evidence type="ECO:0000313" key="2">
    <source>
        <dbReference type="EMBL" id="KNE89344.1"/>
    </source>
</evidence>
<gene>
    <name evidence="2" type="ORF">PSTG_17194</name>
</gene>
<comment type="caution">
    <text evidence="2">The sequence shown here is derived from an EMBL/GenBank/DDBJ whole genome shotgun (WGS) entry which is preliminary data.</text>
</comment>
<feature type="region of interest" description="Disordered" evidence="1">
    <location>
        <begin position="61"/>
        <end position="80"/>
    </location>
</feature>
<sequence length="80" mass="8984">MPYRTTNNPSPLIPSVPVMDGSSVTFPAWRFRLEDVLSIQGVLDIVKGTLLRPETDAKLGARPAEHQKGYYPEEYARELP</sequence>
<keyword evidence="3" id="KW-1185">Reference proteome</keyword>
<dbReference type="EMBL" id="AJIL01000389">
    <property type="protein sequence ID" value="KNE89344.1"/>
    <property type="molecule type" value="Genomic_DNA"/>
</dbReference>
<evidence type="ECO:0000256" key="1">
    <source>
        <dbReference type="SAM" id="MobiDB-lite"/>
    </source>
</evidence>
<protein>
    <submittedName>
        <fullName evidence="2">Uncharacterized protein</fullName>
    </submittedName>
</protein>
<dbReference type="Proteomes" id="UP000054564">
    <property type="component" value="Unassembled WGS sequence"/>
</dbReference>
<name>A0A0L0URE6_9BASI</name>
<dbReference type="AlphaFoldDB" id="A0A0L0URE6"/>
<accession>A0A0L0URE6</accession>
<reference evidence="3" key="1">
    <citation type="submission" date="2014-03" db="EMBL/GenBank/DDBJ databases">
        <title>The Genome Sequence of Puccinia striiformis f. sp. tritici PST-78.</title>
        <authorList>
            <consortium name="The Broad Institute Genome Sequencing Platform"/>
            <person name="Cuomo C."/>
            <person name="Hulbert S."/>
            <person name="Chen X."/>
            <person name="Walker B."/>
            <person name="Young S.K."/>
            <person name="Zeng Q."/>
            <person name="Gargeya S."/>
            <person name="Fitzgerald M."/>
            <person name="Haas B."/>
            <person name="Abouelleil A."/>
            <person name="Alvarado L."/>
            <person name="Arachchi H.M."/>
            <person name="Berlin A.M."/>
            <person name="Chapman S.B."/>
            <person name="Goldberg J."/>
            <person name="Griggs A."/>
            <person name="Gujja S."/>
            <person name="Hansen M."/>
            <person name="Howarth C."/>
            <person name="Imamovic A."/>
            <person name="Larimer J."/>
            <person name="McCowan C."/>
            <person name="Montmayeur A."/>
            <person name="Murphy C."/>
            <person name="Neiman D."/>
            <person name="Pearson M."/>
            <person name="Priest M."/>
            <person name="Roberts A."/>
            <person name="Saif S."/>
            <person name="Shea T."/>
            <person name="Sisk P."/>
            <person name="Sykes S."/>
            <person name="Wortman J."/>
            <person name="Nusbaum C."/>
            <person name="Birren B."/>
        </authorList>
    </citation>
    <scope>NUCLEOTIDE SEQUENCE [LARGE SCALE GENOMIC DNA]</scope>
    <source>
        <strain evidence="3">race PST-78</strain>
    </source>
</reference>
<dbReference type="OrthoDB" id="2802833at2759"/>
<dbReference type="STRING" id="1165861.A0A0L0URE6"/>